<accession>A0ABD0M5M5</accession>
<dbReference type="Proteomes" id="UP001519460">
    <property type="component" value="Unassembled WGS sequence"/>
</dbReference>
<sequence>MLVITHLKRWHDVSRVSPCPLGVVNGDKMISVVGGCTTEDEKCVRTVLTYAYCSRDLLRQHCGTVVPELANGSQAQYWRE</sequence>
<keyword evidence="2" id="KW-1185">Reference proteome</keyword>
<comment type="caution">
    <text evidence="1">The sequence shown here is derived from an EMBL/GenBank/DDBJ whole genome shotgun (WGS) entry which is preliminary data.</text>
</comment>
<name>A0ABD0M5M5_9CAEN</name>
<organism evidence="1 2">
    <name type="scientific">Batillaria attramentaria</name>
    <dbReference type="NCBI Taxonomy" id="370345"/>
    <lineage>
        <taxon>Eukaryota</taxon>
        <taxon>Metazoa</taxon>
        <taxon>Spiralia</taxon>
        <taxon>Lophotrochozoa</taxon>
        <taxon>Mollusca</taxon>
        <taxon>Gastropoda</taxon>
        <taxon>Caenogastropoda</taxon>
        <taxon>Sorbeoconcha</taxon>
        <taxon>Cerithioidea</taxon>
        <taxon>Batillariidae</taxon>
        <taxon>Batillaria</taxon>
    </lineage>
</organism>
<evidence type="ECO:0000313" key="2">
    <source>
        <dbReference type="Proteomes" id="UP001519460"/>
    </source>
</evidence>
<gene>
    <name evidence="1" type="ORF">BaRGS_00001180</name>
</gene>
<reference evidence="1 2" key="1">
    <citation type="journal article" date="2023" name="Sci. Data">
        <title>Genome assembly of the Korean intertidal mud-creeper Batillaria attramentaria.</title>
        <authorList>
            <person name="Patra A.K."/>
            <person name="Ho P.T."/>
            <person name="Jun S."/>
            <person name="Lee S.J."/>
            <person name="Kim Y."/>
            <person name="Won Y.J."/>
        </authorList>
    </citation>
    <scope>NUCLEOTIDE SEQUENCE [LARGE SCALE GENOMIC DNA]</scope>
    <source>
        <strain evidence="1">Wonlab-2016</strain>
    </source>
</reference>
<dbReference type="EMBL" id="JACVVK020000004">
    <property type="protein sequence ID" value="KAK7507245.1"/>
    <property type="molecule type" value="Genomic_DNA"/>
</dbReference>
<dbReference type="AlphaFoldDB" id="A0ABD0M5M5"/>
<proteinExistence type="predicted"/>
<protein>
    <submittedName>
        <fullName evidence="1">Uncharacterized protein</fullName>
    </submittedName>
</protein>
<evidence type="ECO:0000313" key="1">
    <source>
        <dbReference type="EMBL" id="KAK7507245.1"/>
    </source>
</evidence>